<comment type="caution">
    <text evidence="4">The sequence shown here is derived from an EMBL/GenBank/DDBJ whole genome shotgun (WGS) entry which is preliminary data.</text>
</comment>
<dbReference type="InterPro" id="IPR050663">
    <property type="entry name" value="Ankyrin-SOCS_Box"/>
</dbReference>
<dbReference type="GO" id="GO:0000976">
    <property type="term" value="F:transcription cis-regulatory region binding"/>
    <property type="evidence" value="ECO:0007669"/>
    <property type="project" value="TreeGrafter"/>
</dbReference>
<dbReference type="Pfam" id="PF12796">
    <property type="entry name" value="Ank_2"/>
    <property type="match status" value="2"/>
</dbReference>
<dbReference type="Gene3D" id="1.25.40.20">
    <property type="entry name" value="Ankyrin repeat-containing domain"/>
    <property type="match status" value="2"/>
</dbReference>
<dbReference type="PANTHER" id="PTHR24193:SF121">
    <property type="entry name" value="ADA2A-CONTAINING COMPLEX COMPONENT 3, ISOFORM D"/>
    <property type="match status" value="1"/>
</dbReference>
<dbReference type="GO" id="GO:0005634">
    <property type="term" value="C:nucleus"/>
    <property type="evidence" value="ECO:0007669"/>
    <property type="project" value="TreeGrafter"/>
</dbReference>
<dbReference type="SUPFAM" id="SSF48403">
    <property type="entry name" value="Ankyrin repeat"/>
    <property type="match status" value="1"/>
</dbReference>
<dbReference type="PROSITE" id="PS50088">
    <property type="entry name" value="ANK_REPEAT"/>
    <property type="match status" value="4"/>
</dbReference>
<feature type="repeat" description="ANK" evidence="3">
    <location>
        <begin position="127"/>
        <end position="159"/>
    </location>
</feature>
<keyword evidence="5" id="KW-1185">Reference proteome</keyword>
<evidence type="ECO:0000256" key="2">
    <source>
        <dbReference type="ARBA" id="ARBA00023043"/>
    </source>
</evidence>
<evidence type="ECO:0000313" key="5">
    <source>
        <dbReference type="Proteomes" id="UP001165160"/>
    </source>
</evidence>
<dbReference type="InterPro" id="IPR036770">
    <property type="entry name" value="Ankyrin_rpt-contain_sf"/>
</dbReference>
<organism evidence="4 5">
    <name type="scientific">Triparma verrucosa</name>
    <dbReference type="NCBI Taxonomy" id="1606542"/>
    <lineage>
        <taxon>Eukaryota</taxon>
        <taxon>Sar</taxon>
        <taxon>Stramenopiles</taxon>
        <taxon>Ochrophyta</taxon>
        <taxon>Bolidophyceae</taxon>
        <taxon>Parmales</taxon>
        <taxon>Triparmaceae</taxon>
        <taxon>Triparma</taxon>
    </lineage>
</organism>
<evidence type="ECO:0000313" key="4">
    <source>
        <dbReference type="EMBL" id="GMI14779.1"/>
    </source>
</evidence>
<dbReference type="PRINTS" id="PR01415">
    <property type="entry name" value="ANKYRIN"/>
</dbReference>
<feature type="repeat" description="ANK" evidence="3">
    <location>
        <begin position="93"/>
        <end position="125"/>
    </location>
</feature>
<dbReference type="Pfam" id="PF00023">
    <property type="entry name" value="Ank"/>
    <property type="match status" value="1"/>
</dbReference>
<name>A0A9W7KX76_9STRA</name>
<accession>A0A9W7KX76</accession>
<gene>
    <name evidence="4" type="ORF">TrVE_jg7335</name>
</gene>
<dbReference type="GO" id="GO:0045944">
    <property type="term" value="P:positive regulation of transcription by RNA polymerase II"/>
    <property type="evidence" value="ECO:0007669"/>
    <property type="project" value="TreeGrafter"/>
</dbReference>
<feature type="repeat" description="ANK" evidence="3">
    <location>
        <begin position="160"/>
        <end position="192"/>
    </location>
</feature>
<dbReference type="PROSITE" id="PS50297">
    <property type="entry name" value="ANK_REP_REGION"/>
    <property type="match status" value="4"/>
</dbReference>
<sequence length="222" mass="23361">MKKEKVIHEICPLCHPPAGQAEKQAERDLIDAAEVGNARKVQELLSAGVFVSCSKEGDEGRTALLKAALRGHLEVVQVLVAAGADVNKARTDDGCTPLFMAAQNGHQNVVQALVTARADLNKATTDTGDTPLYIAAQQGHLDVVQALVAARADVNKAITDGRTPLWQAAQNGHQNVVQVLVAAGADVNKARTSDGCTPLRIANAPQNKHTSVVAYLQSVGAR</sequence>
<dbReference type="PANTHER" id="PTHR24193">
    <property type="entry name" value="ANKYRIN REPEAT PROTEIN"/>
    <property type="match status" value="1"/>
</dbReference>
<evidence type="ECO:0000256" key="1">
    <source>
        <dbReference type="ARBA" id="ARBA00022737"/>
    </source>
</evidence>
<feature type="repeat" description="ANK" evidence="3">
    <location>
        <begin position="59"/>
        <end position="91"/>
    </location>
</feature>
<dbReference type="AlphaFoldDB" id="A0A9W7KX76"/>
<keyword evidence="2 3" id="KW-0040">ANK repeat</keyword>
<reference evidence="5" key="1">
    <citation type="journal article" date="2023" name="Commun. Biol.">
        <title>Genome analysis of Parmales, the sister group of diatoms, reveals the evolutionary specialization of diatoms from phago-mixotrophs to photoautotrophs.</title>
        <authorList>
            <person name="Ban H."/>
            <person name="Sato S."/>
            <person name="Yoshikawa S."/>
            <person name="Yamada K."/>
            <person name="Nakamura Y."/>
            <person name="Ichinomiya M."/>
            <person name="Sato N."/>
            <person name="Blanc-Mathieu R."/>
            <person name="Endo H."/>
            <person name="Kuwata A."/>
            <person name="Ogata H."/>
        </authorList>
    </citation>
    <scope>NUCLEOTIDE SEQUENCE [LARGE SCALE GENOMIC DNA]</scope>
    <source>
        <strain evidence="5">NIES 3699</strain>
    </source>
</reference>
<dbReference type="EMBL" id="BRXX01000505">
    <property type="protein sequence ID" value="GMI14779.1"/>
    <property type="molecule type" value="Genomic_DNA"/>
</dbReference>
<dbReference type="Proteomes" id="UP001165160">
    <property type="component" value="Unassembled WGS sequence"/>
</dbReference>
<proteinExistence type="predicted"/>
<keyword evidence="1" id="KW-0677">Repeat</keyword>
<dbReference type="InterPro" id="IPR002110">
    <property type="entry name" value="Ankyrin_rpt"/>
</dbReference>
<dbReference type="SMART" id="SM00248">
    <property type="entry name" value="ANK"/>
    <property type="match status" value="4"/>
</dbReference>
<evidence type="ECO:0000256" key="3">
    <source>
        <dbReference type="PROSITE-ProRule" id="PRU00023"/>
    </source>
</evidence>
<protein>
    <recommendedName>
        <fullName evidence="6">Ankyrin repeat domain-containing protein 29</fullName>
    </recommendedName>
</protein>
<evidence type="ECO:0008006" key="6">
    <source>
        <dbReference type="Google" id="ProtNLM"/>
    </source>
</evidence>